<sequence>MGWLRNKEKKKPTKPDILASERGAKLLEELIECCDGKSNPIKFFSANQILKATDRFSWSNHISELSCYGFHDTEWYSGKNENHPKILFKKFRLNGKKNMIWRDIAVSSMVSGHKNFIKLFGCCLESENLVMIYDGVKKHCRLDISKETWKRRMKIAEDMATAFAYLHTAFPRPFVNTCITNLNILVDEDGVGKLTDFSHCVSIPHGQTSVQIDNRKGFFGSLTDLNYRKNRVVSEKTDVFAFGILILQGFLIGDKRSMNIWVEASIKGYSERNVGDDSYHQFWLSKFGVEERRMEEIADQEMIEKMGEISEEEVSQMKAFLMLSLRCIGHKGEIPTMVEVTKELKKIQRPLNIADSSSPSGETQLNSAQDMSSTFVLSNQTTNT</sequence>
<name>R0IA26_9BRAS</name>
<dbReference type="GO" id="GO:0005524">
    <property type="term" value="F:ATP binding"/>
    <property type="evidence" value="ECO:0007669"/>
    <property type="project" value="UniProtKB-KW"/>
</dbReference>
<dbReference type="OrthoDB" id="1034557at2759"/>
<dbReference type="InterPro" id="IPR011009">
    <property type="entry name" value="Kinase-like_dom_sf"/>
</dbReference>
<dbReference type="InterPro" id="IPR001245">
    <property type="entry name" value="Ser-Thr/Tyr_kinase_cat_dom"/>
</dbReference>
<dbReference type="SUPFAM" id="SSF56112">
    <property type="entry name" value="Protein kinase-like (PK-like)"/>
    <property type="match status" value="1"/>
</dbReference>
<dbReference type="EMBL" id="KB870806">
    <property type="protein sequence ID" value="EOA33403.1"/>
    <property type="molecule type" value="Genomic_DNA"/>
</dbReference>
<dbReference type="Proteomes" id="UP000029121">
    <property type="component" value="Unassembled WGS sequence"/>
</dbReference>
<organism evidence="5 6">
    <name type="scientific">Capsella rubella</name>
    <dbReference type="NCBI Taxonomy" id="81985"/>
    <lineage>
        <taxon>Eukaryota</taxon>
        <taxon>Viridiplantae</taxon>
        <taxon>Streptophyta</taxon>
        <taxon>Embryophyta</taxon>
        <taxon>Tracheophyta</taxon>
        <taxon>Spermatophyta</taxon>
        <taxon>Magnoliopsida</taxon>
        <taxon>eudicotyledons</taxon>
        <taxon>Gunneridae</taxon>
        <taxon>Pentapetalae</taxon>
        <taxon>rosids</taxon>
        <taxon>malvids</taxon>
        <taxon>Brassicales</taxon>
        <taxon>Brassicaceae</taxon>
        <taxon>Camelineae</taxon>
        <taxon>Capsella</taxon>
    </lineage>
</organism>
<dbReference type="Gene3D" id="1.10.510.10">
    <property type="entry name" value="Transferase(Phosphotransferase) domain 1"/>
    <property type="match status" value="1"/>
</dbReference>
<dbReference type="Pfam" id="PF07714">
    <property type="entry name" value="PK_Tyr_Ser-Thr"/>
    <property type="match status" value="1"/>
</dbReference>
<dbReference type="PANTHER" id="PTHR27005">
    <property type="entry name" value="WALL-ASSOCIATED RECEPTOR KINASE-LIKE 21"/>
    <property type="match status" value="1"/>
</dbReference>
<dbReference type="KEGG" id="crb:17895110"/>
<evidence type="ECO:0000256" key="3">
    <source>
        <dbReference type="SAM" id="MobiDB-lite"/>
    </source>
</evidence>
<feature type="domain" description="Protein kinase" evidence="4">
    <location>
        <begin position="59"/>
        <end position="321"/>
    </location>
</feature>
<evidence type="ECO:0000259" key="4">
    <source>
        <dbReference type="PROSITE" id="PS50011"/>
    </source>
</evidence>
<accession>R0IA26</accession>
<dbReference type="GO" id="GO:0007166">
    <property type="term" value="P:cell surface receptor signaling pathway"/>
    <property type="evidence" value="ECO:0007669"/>
    <property type="project" value="InterPro"/>
</dbReference>
<evidence type="ECO:0000313" key="6">
    <source>
        <dbReference type="Proteomes" id="UP000029121"/>
    </source>
</evidence>
<evidence type="ECO:0000313" key="5">
    <source>
        <dbReference type="EMBL" id="EOA33403.1"/>
    </source>
</evidence>
<gene>
    <name evidence="5" type="ORF">CARUB_v10020453mg</name>
</gene>
<protein>
    <recommendedName>
        <fullName evidence="4">Protein kinase domain-containing protein</fullName>
    </recommendedName>
</protein>
<keyword evidence="2" id="KW-0067">ATP-binding</keyword>
<dbReference type="PANTHER" id="PTHR27005:SF188">
    <property type="entry name" value="INACTIVE SERINE_THREONINE-PROTEIN KINASE ZRK12-RELATED"/>
    <property type="match status" value="1"/>
</dbReference>
<reference evidence="6" key="1">
    <citation type="journal article" date="2013" name="Nat. Genet.">
        <title>The Capsella rubella genome and the genomic consequences of rapid mating system evolution.</title>
        <authorList>
            <person name="Slotte T."/>
            <person name="Hazzouri K.M."/>
            <person name="Agren J.A."/>
            <person name="Koenig D."/>
            <person name="Maumus F."/>
            <person name="Guo Y.L."/>
            <person name="Steige K."/>
            <person name="Platts A.E."/>
            <person name="Escobar J.S."/>
            <person name="Newman L.K."/>
            <person name="Wang W."/>
            <person name="Mandakova T."/>
            <person name="Vello E."/>
            <person name="Smith L.M."/>
            <person name="Henz S.R."/>
            <person name="Steffen J."/>
            <person name="Takuno S."/>
            <person name="Brandvain Y."/>
            <person name="Coop G."/>
            <person name="Andolfatto P."/>
            <person name="Hu T.T."/>
            <person name="Blanchette M."/>
            <person name="Clark R.M."/>
            <person name="Quesneville H."/>
            <person name="Nordborg M."/>
            <person name="Gaut B.S."/>
            <person name="Lysak M.A."/>
            <person name="Jenkins J."/>
            <person name="Grimwood J."/>
            <person name="Chapman J."/>
            <person name="Prochnik S."/>
            <person name="Shu S."/>
            <person name="Rokhsar D."/>
            <person name="Schmutz J."/>
            <person name="Weigel D."/>
            <person name="Wright S.I."/>
        </authorList>
    </citation>
    <scope>NUCLEOTIDE SEQUENCE [LARGE SCALE GENOMIC DNA]</scope>
    <source>
        <strain evidence="6">cv. Monte Gargano</strain>
    </source>
</reference>
<feature type="region of interest" description="Disordered" evidence="3">
    <location>
        <begin position="352"/>
        <end position="384"/>
    </location>
</feature>
<dbReference type="FunFam" id="3.30.200.20:FF:000515">
    <property type="entry name" value="Inactive serine/threonine-protein kinase"/>
    <property type="match status" value="1"/>
</dbReference>
<evidence type="ECO:0000256" key="2">
    <source>
        <dbReference type="ARBA" id="ARBA00022840"/>
    </source>
</evidence>
<proteinExistence type="predicted"/>
<dbReference type="InterPro" id="IPR045274">
    <property type="entry name" value="WAK-like"/>
</dbReference>
<keyword evidence="1" id="KW-0547">Nucleotide-binding</keyword>
<keyword evidence="6" id="KW-1185">Reference proteome</keyword>
<dbReference type="GO" id="GO:0004674">
    <property type="term" value="F:protein serine/threonine kinase activity"/>
    <property type="evidence" value="ECO:0007669"/>
    <property type="project" value="TreeGrafter"/>
</dbReference>
<dbReference type="GO" id="GO:0009266">
    <property type="term" value="P:response to temperature stimulus"/>
    <property type="evidence" value="ECO:0007669"/>
    <property type="project" value="UniProtKB-ARBA"/>
</dbReference>
<dbReference type="PROSITE" id="PS50011">
    <property type="entry name" value="PROTEIN_KINASE_DOM"/>
    <property type="match status" value="1"/>
</dbReference>
<dbReference type="eggNOG" id="KOG1187">
    <property type="taxonomic scope" value="Eukaryota"/>
</dbReference>
<dbReference type="Gene3D" id="3.30.200.20">
    <property type="entry name" value="Phosphorylase Kinase, domain 1"/>
    <property type="match status" value="1"/>
</dbReference>
<dbReference type="AlphaFoldDB" id="R0IA26"/>
<feature type="compositionally biased region" description="Polar residues" evidence="3">
    <location>
        <begin position="354"/>
        <end position="384"/>
    </location>
</feature>
<dbReference type="InterPro" id="IPR000719">
    <property type="entry name" value="Prot_kinase_dom"/>
</dbReference>
<evidence type="ECO:0000256" key="1">
    <source>
        <dbReference type="ARBA" id="ARBA00022741"/>
    </source>
</evidence>
<dbReference type="GO" id="GO:0005886">
    <property type="term" value="C:plasma membrane"/>
    <property type="evidence" value="ECO:0007669"/>
    <property type="project" value="TreeGrafter"/>
</dbReference>